<dbReference type="FunFam" id="3.30.160.60:FF:000446">
    <property type="entry name" value="Zinc finger protein"/>
    <property type="match status" value="1"/>
</dbReference>
<dbReference type="SUPFAM" id="SSF81383">
    <property type="entry name" value="F-box domain"/>
    <property type="match status" value="1"/>
</dbReference>
<keyword evidence="7" id="KW-0238">DNA-binding</keyword>
<dbReference type="GO" id="GO:0005634">
    <property type="term" value="C:nucleus"/>
    <property type="evidence" value="ECO:0007669"/>
    <property type="project" value="UniProtKB-SubCell"/>
</dbReference>
<dbReference type="PROSITE" id="PS50181">
    <property type="entry name" value="FBOX"/>
    <property type="match status" value="1"/>
</dbReference>
<evidence type="ECO:0000256" key="1">
    <source>
        <dbReference type="ARBA" id="ARBA00004123"/>
    </source>
</evidence>
<comment type="subcellular location">
    <subcellularLocation>
        <location evidence="1">Nucleus</location>
    </subcellularLocation>
</comment>
<keyword evidence="4" id="KW-0677">Repeat</keyword>
<evidence type="ECO:0000256" key="2">
    <source>
        <dbReference type="ARBA" id="ARBA00007746"/>
    </source>
</evidence>
<feature type="domain" description="C2H2-type" evidence="10">
    <location>
        <begin position="165"/>
        <end position="192"/>
    </location>
</feature>
<accession>A0AAJ6QV15</accession>
<evidence type="ECO:0000256" key="6">
    <source>
        <dbReference type="ARBA" id="ARBA00022833"/>
    </source>
</evidence>
<dbReference type="PANTHER" id="PTHR24379">
    <property type="entry name" value="KRAB AND ZINC FINGER DOMAIN-CONTAINING"/>
    <property type="match status" value="1"/>
</dbReference>
<evidence type="ECO:0000259" key="10">
    <source>
        <dbReference type="PROSITE" id="PS50157"/>
    </source>
</evidence>
<keyword evidence="5 9" id="KW-0863">Zinc-finger</keyword>
<dbReference type="SMART" id="SM00256">
    <property type="entry name" value="FBOX"/>
    <property type="match status" value="1"/>
</dbReference>
<dbReference type="PROSITE" id="PS00028">
    <property type="entry name" value="ZINC_FINGER_C2H2_1"/>
    <property type="match status" value="3"/>
</dbReference>
<dbReference type="GO" id="GO:0008270">
    <property type="term" value="F:zinc ion binding"/>
    <property type="evidence" value="ECO:0007669"/>
    <property type="project" value="UniProtKB-KW"/>
</dbReference>
<dbReference type="InterPro" id="IPR036047">
    <property type="entry name" value="F-box-like_dom_sf"/>
</dbReference>
<keyword evidence="6" id="KW-0862">Zinc</keyword>
<keyword evidence="8" id="KW-0539">Nucleus</keyword>
<dbReference type="PROSITE" id="PS50157">
    <property type="entry name" value="ZINC_FINGER_C2H2_2"/>
    <property type="match status" value="5"/>
</dbReference>
<dbReference type="PANTHER" id="PTHR24379:SF121">
    <property type="entry name" value="C2H2-TYPE DOMAIN-CONTAINING PROTEIN"/>
    <property type="match status" value="1"/>
</dbReference>
<feature type="domain" description="C2H2-type" evidence="10">
    <location>
        <begin position="217"/>
        <end position="239"/>
    </location>
</feature>
<evidence type="ECO:0000256" key="5">
    <source>
        <dbReference type="ARBA" id="ARBA00022771"/>
    </source>
</evidence>
<gene>
    <name evidence="13" type="primary">LOC100905442</name>
</gene>
<dbReference type="FunFam" id="3.30.160.60:FF:000614">
    <property type="entry name" value="Zinc finger protein 142"/>
    <property type="match status" value="1"/>
</dbReference>
<dbReference type="AlphaFoldDB" id="A0AAJ6QV15"/>
<dbReference type="GeneID" id="100905442"/>
<comment type="similarity">
    <text evidence="2">Belongs to the hunchback C2H2-type zinc-finger protein family.</text>
</comment>
<evidence type="ECO:0000313" key="13">
    <source>
        <dbReference type="RefSeq" id="XP_003746708.1"/>
    </source>
</evidence>
<feature type="domain" description="C2H2-type" evidence="10">
    <location>
        <begin position="305"/>
        <end position="332"/>
    </location>
</feature>
<dbReference type="InterPro" id="IPR001810">
    <property type="entry name" value="F-box_dom"/>
</dbReference>
<keyword evidence="3" id="KW-0479">Metal-binding</keyword>
<dbReference type="GO" id="GO:0003677">
    <property type="term" value="F:DNA binding"/>
    <property type="evidence" value="ECO:0007669"/>
    <property type="project" value="UniProtKB-KW"/>
</dbReference>
<feature type="domain" description="C2H2-type" evidence="10">
    <location>
        <begin position="277"/>
        <end position="304"/>
    </location>
</feature>
<evidence type="ECO:0000256" key="4">
    <source>
        <dbReference type="ARBA" id="ARBA00022737"/>
    </source>
</evidence>
<evidence type="ECO:0000256" key="8">
    <source>
        <dbReference type="ARBA" id="ARBA00023242"/>
    </source>
</evidence>
<evidence type="ECO:0000256" key="9">
    <source>
        <dbReference type="PROSITE-ProRule" id="PRU00042"/>
    </source>
</evidence>
<dbReference type="Gene3D" id="3.30.160.60">
    <property type="entry name" value="Classic Zinc Finger"/>
    <property type="match status" value="4"/>
</dbReference>
<evidence type="ECO:0000313" key="12">
    <source>
        <dbReference type="Proteomes" id="UP000694867"/>
    </source>
</evidence>
<feature type="domain" description="F-box" evidence="11">
    <location>
        <begin position="1"/>
        <end position="44"/>
    </location>
</feature>
<keyword evidence="12" id="KW-1185">Reference proteome</keyword>
<dbReference type="KEGG" id="goe:100905442"/>
<dbReference type="Proteomes" id="UP000694867">
    <property type="component" value="Unplaced"/>
</dbReference>
<dbReference type="InterPro" id="IPR013087">
    <property type="entry name" value="Znf_C2H2_type"/>
</dbReference>
<protein>
    <submittedName>
        <fullName evidence="13">Zinc finger protein 596</fullName>
    </submittedName>
</protein>
<evidence type="ECO:0000256" key="3">
    <source>
        <dbReference type="ARBA" id="ARBA00022723"/>
    </source>
</evidence>
<name>A0AAJ6QV15_9ACAR</name>
<dbReference type="InterPro" id="IPR036236">
    <property type="entry name" value="Znf_C2H2_sf"/>
</dbReference>
<evidence type="ECO:0000256" key="7">
    <source>
        <dbReference type="ARBA" id="ARBA00023125"/>
    </source>
</evidence>
<dbReference type="SMART" id="SM00355">
    <property type="entry name" value="ZnF_C2H2"/>
    <property type="match status" value="10"/>
</dbReference>
<organism evidence="12 13">
    <name type="scientific">Galendromus occidentalis</name>
    <name type="common">western predatory mite</name>
    <dbReference type="NCBI Taxonomy" id="34638"/>
    <lineage>
        <taxon>Eukaryota</taxon>
        <taxon>Metazoa</taxon>
        <taxon>Ecdysozoa</taxon>
        <taxon>Arthropoda</taxon>
        <taxon>Chelicerata</taxon>
        <taxon>Arachnida</taxon>
        <taxon>Acari</taxon>
        <taxon>Parasitiformes</taxon>
        <taxon>Mesostigmata</taxon>
        <taxon>Gamasina</taxon>
        <taxon>Phytoseioidea</taxon>
        <taxon>Phytoseiidae</taxon>
        <taxon>Typhlodrominae</taxon>
        <taxon>Galendromus</taxon>
    </lineage>
</organism>
<reference evidence="13" key="1">
    <citation type="submission" date="2025-08" db="UniProtKB">
        <authorList>
            <consortium name="RefSeq"/>
        </authorList>
    </citation>
    <scope>IDENTIFICATION</scope>
</reference>
<dbReference type="CDD" id="cd09917">
    <property type="entry name" value="F-box_SF"/>
    <property type="match status" value="1"/>
</dbReference>
<dbReference type="SUPFAM" id="SSF57667">
    <property type="entry name" value="beta-beta-alpha zinc fingers"/>
    <property type="match status" value="3"/>
</dbReference>
<proteinExistence type="inferred from homology"/>
<dbReference type="RefSeq" id="XP_003746708.1">
    <property type="nucleotide sequence ID" value="XM_003746660.1"/>
</dbReference>
<feature type="domain" description="C2H2-type" evidence="10">
    <location>
        <begin position="137"/>
        <end position="164"/>
    </location>
</feature>
<dbReference type="Pfam" id="PF00646">
    <property type="entry name" value="F-box"/>
    <property type="match status" value="1"/>
</dbReference>
<dbReference type="Gene3D" id="1.20.1280.50">
    <property type="match status" value="1"/>
</dbReference>
<evidence type="ECO:0000259" key="11">
    <source>
        <dbReference type="PROSITE" id="PS50181"/>
    </source>
</evidence>
<sequence length="410" mass="46997">MLKLPQELQEQILLRIHPVDRLRTALVCRRFAELVTSPKLLADVGFSIRGTEKTAATASIVQNQRKLGSAKFTEVNLLEFDSKLWTRLGEDLCNLKLIRCDLSSRVFVRIIRQCPNLQCIELSLKEKILLDSGETVLKCNWCTYTTARLNHMERHTLSHTGEKPHCCRQCEYRCARLDALRQHERTHARTNPLTCSRCGYLAQDAEEAALHQKVHYNMCEVCGRVLHSVRALRLHQREHLWNCSFCKFNSEDAEKLAEHETMWHLDVGVSSSSDAILTCDLCEYETVRPNHLQRHALIHSGEKPHACRQCDFRCARQDALRQHERTHARTNPLTCASCGFLSEDVAEALVHQIVHYNKCAVCGSVHHSVRALRLHERKHVKCCSFCKFTSKDAEQITVHEAEEHLDIGGV</sequence>